<sequence length="143" mass="15981">MFALLVCALALHQVQAACVLNYSEEVAVSAQAWVDKCILSHGAPSTRMLDGYELGENLFYSNSPKSWTDVINAWNSEGSYFIYPNGSTNGKAVGHYTQLVWNSSYRVGCGVTLCPNDVYFYGCHYYRAYVTLIHLHGFVVQYV</sequence>
<dbReference type="Proteomes" id="UP000793456">
    <property type="component" value="Chromosome XIV"/>
</dbReference>
<organism evidence="1 2">
    <name type="scientific">Larimichthys crocea</name>
    <name type="common">Large yellow croaker</name>
    <name type="synonym">Pseudosciaena crocea</name>
    <dbReference type="NCBI Taxonomy" id="215358"/>
    <lineage>
        <taxon>Eukaryota</taxon>
        <taxon>Metazoa</taxon>
        <taxon>Chordata</taxon>
        <taxon>Craniata</taxon>
        <taxon>Vertebrata</taxon>
        <taxon>Euteleostomi</taxon>
        <taxon>Actinopterygii</taxon>
        <taxon>Neopterygii</taxon>
        <taxon>Teleostei</taxon>
        <taxon>Neoteleostei</taxon>
        <taxon>Acanthomorphata</taxon>
        <taxon>Eupercaria</taxon>
        <taxon>Sciaenidae</taxon>
        <taxon>Larimichthys</taxon>
    </lineage>
</organism>
<gene>
    <name evidence="1" type="ORF">E3U43_019376</name>
</gene>
<reference evidence="1" key="1">
    <citation type="submission" date="2018-11" db="EMBL/GenBank/DDBJ databases">
        <title>The sequence and de novo assembly of Larimichthys crocea genome using PacBio and Hi-C technologies.</title>
        <authorList>
            <person name="Xu P."/>
            <person name="Chen B."/>
            <person name="Zhou Z."/>
            <person name="Ke Q."/>
            <person name="Wu Y."/>
            <person name="Bai H."/>
            <person name="Pu F."/>
        </authorList>
    </citation>
    <scope>NUCLEOTIDE SEQUENCE</scope>
    <source>
        <tissue evidence="1">Muscle</tissue>
    </source>
</reference>
<name>A0ACD3QTA4_LARCR</name>
<proteinExistence type="predicted"/>
<protein>
    <submittedName>
        <fullName evidence="1">Uncharacterized protein</fullName>
    </submittedName>
</protein>
<evidence type="ECO:0000313" key="1">
    <source>
        <dbReference type="EMBL" id="TMS10383.1"/>
    </source>
</evidence>
<comment type="caution">
    <text evidence="1">The sequence shown here is derived from an EMBL/GenBank/DDBJ whole genome shotgun (WGS) entry which is preliminary data.</text>
</comment>
<accession>A0ACD3QTA4</accession>
<dbReference type="EMBL" id="CM011687">
    <property type="protein sequence ID" value="TMS10383.1"/>
    <property type="molecule type" value="Genomic_DNA"/>
</dbReference>
<keyword evidence="2" id="KW-1185">Reference proteome</keyword>
<evidence type="ECO:0000313" key="2">
    <source>
        <dbReference type="Proteomes" id="UP000793456"/>
    </source>
</evidence>